<dbReference type="InterPro" id="IPR000569">
    <property type="entry name" value="HECT_dom"/>
</dbReference>
<dbReference type="Gene3D" id="3.30.2410.10">
    <property type="entry name" value="Hect, E3 ligase catalytic domain"/>
    <property type="match status" value="1"/>
</dbReference>
<evidence type="ECO:0000313" key="6">
    <source>
        <dbReference type="Proteomes" id="UP000663828"/>
    </source>
</evidence>
<dbReference type="Pfam" id="PF00632">
    <property type="entry name" value="HECT"/>
    <property type="match status" value="1"/>
</dbReference>
<dbReference type="SMART" id="SM00449">
    <property type="entry name" value="SPRY"/>
    <property type="match status" value="1"/>
</dbReference>
<dbReference type="InterPro" id="IPR003877">
    <property type="entry name" value="SPRY_dom"/>
</dbReference>
<dbReference type="InterPro" id="IPR016024">
    <property type="entry name" value="ARM-type_fold"/>
</dbReference>
<evidence type="ECO:0000256" key="1">
    <source>
        <dbReference type="ARBA" id="ARBA00022786"/>
    </source>
</evidence>
<protein>
    <recommendedName>
        <fullName evidence="7">B30.2/SPRY domain-containing protein</fullName>
    </recommendedName>
</protein>
<dbReference type="Gene3D" id="3.30.2160.10">
    <property type="entry name" value="Hect, E3 ligase catalytic domain"/>
    <property type="match status" value="1"/>
</dbReference>
<dbReference type="CDD" id="cd11709">
    <property type="entry name" value="SPRY"/>
    <property type="match status" value="1"/>
</dbReference>
<dbReference type="Proteomes" id="UP000663828">
    <property type="component" value="Unassembled WGS sequence"/>
</dbReference>
<feature type="active site" description="Glycyl thioester intermediate" evidence="2">
    <location>
        <position position="3059"/>
    </location>
</feature>
<evidence type="ECO:0000259" key="3">
    <source>
        <dbReference type="PROSITE" id="PS50188"/>
    </source>
</evidence>
<keyword evidence="1 2" id="KW-0833">Ubl conjugation pathway</keyword>
<dbReference type="InterPro" id="IPR043136">
    <property type="entry name" value="B30.2/SPRY_sf"/>
</dbReference>
<organism evidence="5 6">
    <name type="scientific">Adineta ricciae</name>
    <name type="common">Rotifer</name>
    <dbReference type="NCBI Taxonomy" id="249248"/>
    <lineage>
        <taxon>Eukaryota</taxon>
        <taxon>Metazoa</taxon>
        <taxon>Spiralia</taxon>
        <taxon>Gnathifera</taxon>
        <taxon>Rotifera</taxon>
        <taxon>Eurotatoria</taxon>
        <taxon>Bdelloidea</taxon>
        <taxon>Adinetida</taxon>
        <taxon>Adinetidae</taxon>
        <taxon>Adineta</taxon>
    </lineage>
</organism>
<sequence length="3112" mass="360470">MDEEFLESCRKLFDTNEIDNSTCAAQTILSDNEGDDISYFFPVNTSHDQKIDNSESLVIKRIQNQLALLTKSITSEEIETKINDLLTKDILASSENLYKSTIERIKYRLELQTTLTKDLQSEKSISVRNNHDQQLSYFAIRSVSSILLILIKSAQKHDPCIVDEILTLTSELCEELPMKCFTSSNHRHLLKSLTPLISYVEQLLTSNDLNQARQVRIILLSFAIARGSFKDILSLLTEMIFDTVNTYRVGGILTQLNNGLRETIKQDENALASKEISKSLDYLKFVGEYPDSEPKDSSDKLLTGQLFSSIILSHLELDDQTYSSKLFEQGAIGSSFSFEFHPNIFRLLSEIIERLAVPSDATKTQILTVCLRLFTTHLKFLDASRIDPLTYASSDQLTKWLDLLLKIIADENQKSTSIDASKALIYLLNLPTWSFIQKLEFIHQYIANNRYPVLIEQLYIEFSKEETIMSWIELLCANSNDKVKALEILYSFIDKSTISTEKQFVRKILSSFHQLLTYRLTQSDTSVATSSFFVQYLTYLFQDPIKTELIDSILVYLSLMTKTNETFDFKVIQPIFSTVLPLLSEFLLQQTNHDLAQLPFISWLLGKMTQNMITNCSLDALELKHKDKLDLLLFAGGCETPALEQNDYLSHLYQSNLASYTDFHPENQAERAARDEAFLLSIYNNIDEGAQLISRIRTVAKNKQRLLQKSIEQQANELTAAVFAVFVKHYRRINLARYELTQLDEMKPSLKLISIFEYASQVQTVLATVKAQNGDCEAFAKQIKAKTYFLLTFVKENRVISIINEVLTSMLDIQPKNKELIGLQRQVSRWSQAKKVIDLLRNLMEACIRFRKSILSKKNASDVKIDYEHLLNRTIDQFLYQDFYKSNTPISIEDTNQLLNELKTCLYRQYERATTRLMSYRFAQKFIHKLCKSKDQPSVLIILRHYLPYLRSSGLDWSYLENISATNDQLKDEIRVNYHLIIKTILQSSLFQSHMIQKNIFYLLNFNYQSADMDHLLPERLFQSENLEKENSLDHKLTAFNWFRLFVLKLCEHIQLELIQGVNNERLEHHQTLVFDTFILNEFRRLKNIDVCDKLMHNSLKNLSLGWFHQAIIFQTFEIDLYINQYLVLLFRCIHFYEHVRRICATMEFTTELLDVYHRSKHNITRLLVLKILRELFPHLSEIIASASMSFLEEMLVTIGNNFISSAIESEIVNELINIYRIILSSQSSCQSMALQTLRSAMETRESNKLTASFCVLGGYIQPYCLGSIVKVYNDEDFRLGLIIDISDPSSYTIQYYQTNQITSVDVNRIEQEIIVSPPDFQALLMTDGAAIDSILNVLGYWIQSSTKSLNTLQLKRRSISVLTHMLTNQKIIELFIEKPYAANLIKLAISNVLPTFPDLRLFNEPHLEQYCLSLDNCRQEKDWNIPEDDKNTSSDQCNPMIVKALSTSVLKYNGWKPYMSKDEIEIFKNGRSGNDDISIIPMPSTAADTTAVKPCGTKHQFNGRISPTSDNVHVGLPTFVTDQLRVGKGNWYFCVRLPKDGVQIGWATHKFNPRGNDGKGLGDDEYSWAYDGSRGLFLADGVFDKQFNDVRWKENDVCGCGIEIDGENTNIKYWLNGKLLGTAFKHQTKIPGSYTTCYLLPNETLMPFYPGVTLQFTDHPSTYCEFIFSPEDMQQCPLPDGYKPLLLPKVINTENSIVAYPFNAYLVGDQTDDYWYQSRTTKSTRFLRDFVSERHLQIDFLLNEQSQLILTANSFGLPISVDKDLISFTISFDFQITTPLDSISLISDTAEVFSLKIPFADTETRVVLVFYPREQQTKVYINRVYQTFETLFPNETCTFSLLPKTDATIRNIGIWKYALTEDHIQRLFTYGLFYVATDYQQIKEYRKRANTFSFEKKEFANESLIPFDQPFERTIWKSKMKHADPSEANYFFTSDPSIIEFFGSKTYLILEKSTDIWFHYTLILDVSIPKWPAKDKQISLVTLNDKIQIYITSNGKLCLQYESTNNEGNSEITPAEFFRMWIHVDKQTIKVYKDGSLEIDLSDEDDRYNATLDHFDIFREVNLTKSGTDENSLRIRCRSITFLNQAAAINEEMQTPDQSLEPLIAPPLSIISPNLIAIGYKKQWIQSVIDEYKTTNVQRIDTILREERDKFVKLDLETEAKDYKRILLRITPEIDFSNVNINEQITTISQRILTEWTDDKNEPEIASDDDEEEHPWFHRTIKELSINESLTDWLRDRSNVLPEPDIMHQLYDINEQIARLKNQRKSVRYSHDGISQKTYYDLRLSCENALAIVYARQAIITMLETWANNSTALFPWKKFDDPSFIVTLFRLMITDEKFNRIKTIVLSILQNELRQFKESQIDLQSKTPLIIQLRDEIVIQSLSFLFGSSPSFENNSVESVLKLFIELFKGTSLLNEDQIDHLVPLLFPTPLIKILFDLFLIIHTHPTKIVILHFFTTLLQMSRIFHLKQSMQDFFIDLLITLSSDETYMKDDLMKTLRRALMDLVSVIFSKQQSLRFSDLPADIRDFYTVIDVIHVLIDPAKQTQLPEIFFIQSRDLLGNVHQLDRDDFDRCNKFFNAKSDQQLIHAMNKSLLQNSSFGEFIRNLPTESNPSATFYQKYLILSNIPADCLSIRAKFLYQLNKLIEKILSLVDLSLSPGQSVLSDQIRTVKSYLLTTTKLELLRECLEKTETDYNYDSVEVQFDTVEGSVTNENTDNTMFHQAYRQLHTDAQTTFRRPNEQLWQAQYVGMHSTDAGGPYRDSITCICSDICSTRVPLFVLCPNGRTNSGLNRDCWIPKSFPPNKSISTRFQKQYRFVGQLMGFAIRKKHYLNLKFAPIVWKQLLKEPITVDDIQAIDIQSFTMIDEMQKNIEQAKSIDTENQMDYVFDNFLSELRFNAVSSTGETFELIPGGIDIAITTKNFEQYCACYRSYRLTEFNRQIEYIRQGLASVVPCYYLSLFTAAELEKTVCGEGEIDIQLLRRNTKYERDYKADSPVIERFWTVLKDRFTEEQRRLFLIFVWGRSVLPTRDEDFNTKFCIDMYDADNEEIDKILPRSHTCSFTIDLPNYSTVDIMYERLNYAMTYCSSIDNDGTMIEASETNNFREDSSDVDE</sequence>
<dbReference type="Gene3D" id="2.60.120.920">
    <property type="match status" value="1"/>
</dbReference>
<dbReference type="PROSITE" id="PS50188">
    <property type="entry name" value="B302_SPRY"/>
    <property type="match status" value="1"/>
</dbReference>
<accession>A0A813Q6R0</accession>
<feature type="domain" description="B30.2/SPRY" evidence="3">
    <location>
        <begin position="1460"/>
        <end position="1662"/>
    </location>
</feature>
<feature type="domain" description="HECT" evidence="4">
    <location>
        <begin position="2746"/>
        <end position="3096"/>
    </location>
</feature>
<evidence type="ECO:0000256" key="2">
    <source>
        <dbReference type="PROSITE-ProRule" id="PRU00104"/>
    </source>
</evidence>
<dbReference type="GO" id="GO:0004842">
    <property type="term" value="F:ubiquitin-protein transferase activity"/>
    <property type="evidence" value="ECO:0007669"/>
    <property type="project" value="InterPro"/>
</dbReference>
<reference evidence="5" key="1">
    <citation type="submission" date="2021-02" db="EMBL/GenBank/DDBJ databases">
        <authorList>
            <person name="Nowell W R."/>
        </authorList>
    </citation>
    <scope>NUCLEOTIDE SEQUENCE</scope>
</reference>
<evidence type="ECO:0000313" key="5">
    <source>
        <dbReference type="EMBL" id="CAF0762774.1"/>
    </source>
</evidence>
<dbReference type="PANTHER" id="PTHR46654:SF1">
    <property type="entry name" value="E3 UBIQUITIN-PROTEIN LIGASE HECTD3"/>
    <property type="match status" value="1"/>
</dbReference>
<dbReference type="Pfam" id="PF00622">
    <property type="entry name" value="SPRY"/>
    <property type="match status" value="1"/>
</dbReference>
<dbReference type="Gene3D" id="3.90.1750.10">
    <property type="entry name" value="Hect, E3 ligase catalytic domains"/>
    <property type="match status" value="1"/>
</dbReference>
<dbReference type="InterPro" id="IPR013320">
    <property type="entry name" value="ConA-like_dom_sf"/>
</dbReference>
<dbReference type="SMART" id="SM00119">
    <property type="entry name" value="HECTc"/>
    <property type="match status" value="1"/>
</dbReference>
<dbReference type="PROSITE" id="PS50237">
    <property type="entry name" value="HECT"/>
    <property type="match status" value="1"/>
</dbReference>
<evidence type="ECO:0000259" key="4">
    <source>
        <dbReference type="PROSITE" id="PS50237"/>
    </source>
</evidence>
<keyword evidence="6" id="KW-1185">Reference proteome</keyword>
<evidence type="ECO:0008006" key="7">
    <source>
        <dbReference type="Google" id="ProtNLM"/>
    </source>
</evidence>
<dbReference type="SUPFAM" id="SSF48371">
    <property type="entry name" value="ARM repeat"/>
    <property type="match status" value="1"/>
</dbReference>
<dbReference type="SUPFAM" id="SSF49899">
    <property type="entry name" value="Concanavalin A-like lectins/glucanases"/>
    <property type="match status" value="1"/>
</dbReference>
<gene>
    <name evidence="5" type="ORF">XAT740_LOCUS1028</name>
</gene>
<proteinExistence type="predicted"/>
<dbReference type="InterPro" id="IPR035983">
    <property type="entry name" value="Hect_E3_ubiquitin_ligase"/>
</dbReference>
<dbReference type="SUPFAM" id="SSF56204">
    <property type="entry name" value="Hect, E3 ligase catalytic domain"/>
    <property type="match status" value="1"/>
</dbReference>
<dbReference type="EMBL" id="CAJNOR010000030">
    <property type="protein sequence ID" value="CAF0762774.1"/>
    <property type="molecule type" value="Genomic_DNA"/>
</dbReference>
<dbReference type="InterPro" id="IPR042469">
    <property type="entry name" value="HECTD3"/>
</dbReference>
<dbReference type="InterPro" id="IPR001870">
    <property type="entry name" value="B30.2/SPRY"/>
</dbReference>
<dbReference type="PANTHER" id="PTHR46654">
    <property type="entry name" value="E3 UBIQUITIN-PROTEIN LIGASE HECTD3"/>
    <property type="match status" value="1"/>
</dbReference>
<name>A0A813Q6R0_ADIRI</name>
<comment type="caution">
    <text evidence="5">The sequence shown here is derived from an EMBL/GenBank/DDBJ whole genome shotgun (WGS) entry which is preliminary data.</text>
</comment>